<dbReference type="AlphaFoldDB" id="A0A449B9I5"/>
<dbReference type="OrthoDB" id="399186at2"/>
<name>A0A449B9I5_9BACT</name>
<gene>
    <name evidence="1" type="ORF">NCTC10184_00036</name>
</gene>
<dbReference type="KEGG" id="mcob:NCTC10184_00036"/>
<sequence>MNTNTQTVTNLQTQYNFALPILKPLEVKADFCAKVFGAQTDKKSIVLIAEEENDVFFLACVNAINASETAQKHIVQVQTDLGLSENGELTKIETIAGVDLDTIYRINYFDLRSQLQTDDLIITKLPFLGLKNQLEIVQQLSERLRGEEAKLPRLVIIKRKAQSKNQ</sequence>
<evidence type="ECO:0000313" key="1">
    <source>
        <dbReference type="EMBL" id="VEU77824.1"/>
    </source>
</evidence>
<protein>
    <submittedName>
        <fullName evidence="1">Uncharacterized protein</fullName>
    </submittedName>
</protein>
<dbReference type="Proteomes" id="UP000290876">
    <property type="component" value="Chromosome"/>
</dbReference>
<proteinExistence type="predicted"/>
<evidence type="ECO:0000313" key="2">
    <source>
        <dbReference type="Proteomes" id="UP000290876"/>
    </source>
</evidence>
<keyword evidence="2" id="KW-1185">Reference proteome</keyword>
<reference evidence="1 2" key="1">
    <citation type="submission" date="2019-01" db="EMBL/GenBank/DDBJ databases">
        <authorList>
            <consortium name="Pathogen Informatics"/>
        </authorList>
    </citation>
    <scope>NUCLEOTIDE SEQUENCE [LARGE SCALE GENOMIC DNA]</scope>
    <source>
        <strain evidence="1 2">NCTC10184</strain>
    </source>
</reference>
<accession>A0A449B9I5</accession>
<dbReference type="EMBL" id="LR215043">
    <property type="protein sequence ID" value="VEU77824.1"/>
    <property type="molecule type" value="Genomic_DNA"/>
</dbReference>
<organism evidence="1 2">
    <name type="scientific">Mycoplasmopsis columbinasalis</name>
    <dbReference type="NCBI Taxonomy" id="114880"/>
    <lineage>
        <taxon>Bacteria</taxon>
        <taxon>Bacillati</taxon>
        <taxon>Mycoplasmatota</taxon>
        <taxon>Mycoplasmoidales</taxon>
        <taxon>Metamycoplasmataceae</taxon>
        <taxon>Mycoplasmopsis</taxon>
    </lineage>
</organism>
<dbReference type="RefSeq" id="WP_129622688.1">
    <property type="nucleotide sequence ID" value="NZ_LR215043.1"/>
</dbReference>